<dbReference type="GO" id="GO:0008381">
    <property type="term" value="F:mechanosensitive monoatomic ion channel activity"/>
    <property type="evidence" value="ECO:0007669"/>
    <property type="project" value="TreeGrafter"/>
</dbReference>
<proteinExistence type="inferred from homology"/>
<gene>
    <name evidence="9" type="primary">Tmc7</name>
    <name evidence="9" type="ORF">CEXT_453311</name>
</gene>
<comment type="subcellular location">
    <subcellularLocation>
        <location evidence="1">Membrane</location>
        <topology evidence="1">Multi-pass membrane protein</topology>
    </subcellularLocation>
</comment>
<keyword evidence="3 7" id="KW-0812">Transmembrane</keyword>
<feature type="transmembrane region" description="Helical" evidence="7">
    <location>
        <begin position="559"/>
        <end position="579"/>
    </location>
</feature>
<evidence type="ECO:0000256" key="5">
    <source>
        <dbReference type="ARBA" id="ARBA00023136"/>
    </source>
</evidence>
<evidence type="ECO:0000256" key="2">
    <source>
        <dbReference type="ARBA" id="ARBA00006510"/>
    </source>
</evidence>
<dbReference type="GO" id="GO:0005886">
    <property type="term" value="C:plasma membrane"/>
    <property type="evidence" value="ECO:0007669"/>
    <property type="project" value="InterPro"/>
</dbReference>
<accession>A0AAV4QE30</accession>
<keyword evidence="5 7" id="KW-0472">Membrane</keyword>
<sequence>MSDMPSRSCERRVASNHVFEKFEDHSGREMATPNLSNFPLTKNYSQEMHTYYNEQENENVKIRKRNVVAQNDDSISQQDRKRKGLGSKTRKTKLQMSLESKEAILDTLPLHGPKNKSCWSKFLNISTCFKRAFAALELWNDSLKRIEGLQGTGVVSYFVFLRWLIALNLILFILYFLVITLPHAAFYLYPIKNISVAPNETVLTEEYLNKYGTPTKHPEFETRMKNKSLSRGNEDLFSNWAVLLENLPDNILDVTLSYDKRNYTIAERRNFSQYCESRYVAEMQNHTGGILSVMQDFLQGTGWLQSTVLFLGHYPASEISYFGLVYHLPVAVIIVLFVSFVICLCMMIQYSSHGTKKSSLIRHNSILQEIKSTLAEERRKEKSNSGLELKRFKVVNYQLEEQQLHRLNEPGVNTLFVQYLSPIVITGLNIFVPIIFNNIVKFEMYNTQTQINMALFRTIFLRLSSVFVLVGLLYQQITCEPKDMCGAGISETCRSPICWETYVGQQLYKLAVTDFFVYVMMFIAYDLPRDLVVRCCLNKVTKFIGRQVFDLPNQVLSLVYSQTLCWLGVVYSPLLPAITQMVLKYCVPAPIPYKASRSNAMFMIILMLSFFTLMIIHGYSLSSVEPSPACSPFRHYFVMVEALSDAVLSKSSTFAKFFNFFFSALFLIPAIILLCIAIYYYWTIVVAHRKMVKVLKAQIALEGRDKQFLLNRLTEVAKGQFYK</sequence>
<evidence type="ECO:0000256" key="1">
    <source>
        <dbReference type="ARBA" id="ARBA00004141"/>
    </source>
</evidence>
<dbReference type="EMBL" id="BPLR01006034">
    <property type="protein sequence ID" value="GIY07019.1"/>
    <property type="molecule type" value="Genomic_DNA"/>
</dbReference>
<evidence type="ECO:0000313" key="9">
    <source>
        <dbReference type="EMBL" id="GIY07019.1"/>
    </source>
</evidence>
<evidence type="ECO:0000256" key="4">
    <source>
        <dbReference type="ARBA" id="ARBA00022989"/>
    </source>
</evidence>
<feature type="compositionally biased region" description="Basic residues" evidence="6">
    <location>
        <begin position="80"/>
        <end position="89"/>
    </location>
</feature>
<organism evidence="9 10">
    <name type="scientific">Caerostris extrusa</name>
    <name type="common">Bark spider</name>
    <name type="synonym">Caerostris bankana</name>
    <dbReference type="NCBI Taxonomy" id="172846"/>
    <lineage>
        <taxon>Eukaryota</taxon>
        <taxon>Metazoa</taxon>
        <taxon>Ecdysozoa</taxon>
        <taxon>Arthropoda</taxon>
        <taxon>Chelicerata</taxon>
        <taxon>Arachnida</taxon>
        <taxon>Araneae</taxon>
        <taxon>Araneomorphae</taxon>
        <taxon>Entelegynae</taxon>
        <taxon>Araneoidea</taxon>
        <taxon>Araneidae</taxon>
        <taxon>Caerostris</taxon>
    </lineage>
</organism>
<comment type="similarity">
    <text evidence="2">Belongs to the TMC family.</text>
</comment>
<feature type="transmembrane region" description="Helical" evidence="7">
    <location>
        <begin position="657"/>
        <end position="682"/>
    </location>
</feature>
<dbReference type="InterPro" id="IPR038900">
    <property type="entry name" value="TMC"/>
</dbReference>
<evidence type="ECO:0000256" key="3">
    <source>
        <dbReference type="ARBA" id="ARBA00022692"/>
    </source>
</evidence>
<dbReference type="AlphaFoldDB" id="A0AAV4QE30"/>
<keyword evidence="4 7" id="KW-1133">Transmembrane helix</keyword>
<reference evidence="9 10" key="1">
    <citation type="submission" date="2021-06" db="EMBL/GenBank/DDBJ databases">
        <title>Caerostris extrusa draft genome.</title>
        <authorList>
            <person name="Kono N."/>
            <person name="Arakawa K."/>
        </authorList>
    </citation>
    <scope>NUCLEOTIDE SEQUENCE [LARGE SCALE GENOMIC DNA]</scope>
</reference>
<dbReference type="Proteomes" id="UP001054945">
    <property type="component" value="Unassembled WGS sequence"/>
</dbReference>
<name>A0AAV4QE30_CAEEX</name>
<feature type="region of interest" description="Disordered" evidence="6">
    <location>
        <begin position="69"/>
        <end position="89"/>
    </location>
</feature>
<feature type="domain" description="TMC" evidence="8">
    <location>
        <begin position="498"/>
        <end position="581"/>
    </location>
</feature>
<evidence type="ECO:0000259" key="8">
    <source>
        <dbReference type="Pfam" id="PF07810"/>
    </source>
</evidence>
<evidence type="ECO:0000256" key="6">
    <source>
        <dbReference type="SAM" id="MobiDB-lite"/>
    </source>
</evidence>
<evidence type="ECO:0000313" key="10">
    <source>
        <dbReference type="Proteomes" id="UP001054945"/>
    </source>
</evidence>
<feature type="transmembrane region" description="Helical" evidence="7">
    <location>
        <begin position="416"/>
        <end position="436"/>
    </location>
</feature>
<comment type="caution">
    <text evidence="9">The sequence shown here is derived from an EMBL/GenBank/DDBJ whole genome shotgun (WGS) entry which is preliminary data.</text>
</comment>
<evidence type="ECO:0000256" key="7">
    <source>
        <dbReference type="SAM" id="Phobius"/>
    </source>
</evidence>
<feature type="transmembrane region" description="Helical" evidence="7">
    <location>
        <begin position="456"/>
        <end position="474"/>
    </location>
</feature>
<protein>
    <submittedName>
        <fullName evidence="9">Transmembrane channel-like protein 7</fullName>
    </submittedName>
</protein>
<feature type="transmembrane region" description="Helical" evidence="7">
    <location>
        <begin position="600"/>
        <end position="619"/>
    </location>
</feature>
<keyword evidence="10" id="KW-1185">Reference proteome</keyword>
<dbReference type="PANTHER" id="PTHR23302">
    <property type="entry name" value="TRANSMEMBRANE CHANNEL-RELATED"/>
    <property type="match status" value="1"/>
</dbReference>
<feature type="transmembrane region" description="Helical" evidence="7">
    <location>
        <begin position="324"/>
        <end position="348"/>
    </location>
</feature>
<dbReference type="Pfam" id="PF07810">
    <property type="entry name" value="TMC"/>
    <property type="match status" value="1"/>
</dbReference>
<dbReference type="InterPro" id="IPR012496">
    <property type="entry name" value="TMC_dom"/>
</dbReference>
<feature type="transmembrane region" description="Helical" evidence="7">
    <location>
        <begin position="154"/>
        <end position="178"/>
    </location>
</feature>
<dbReference type="PANTHER" id="PTHR23302:SF24">
    <property type="entry name" value="TMC DOMAIN-CONTAINING PROTEIN"/>
    <property type="match status" value="1"/>
</dbReference>